<proteinExistence type="predicted"/>
<evidence type="ECO:0000313" key="3">
    <source>
        <dbReference type="Proteomes" id="UP000646523"/>
    </source>
</evidence>
<dbReference type="SUPFAM" id="SSF53098">
    <property type="entry name" value="Ribonuclease H-like"/>
    <property type="match status" value="1"/>
</dbReference>
<name>A0A917Z2V0_9ACTN</name>
<dbReference type="InterPro" id="IPR039365">
    <property type="entry name" value="IS701-like"/>
</dbReference>
<comment type="caution">
    <text evidence="2">The sequence shown here is derived from an EMBL/GenBank/DDBJ whole genome shotgun (WGS) entry which is preliminary data.</text>
</comment>
<dbReference type="PANTHER" id="PTHR33627">
    <property type="entry name" value="TRANSPOSASE"/>
    <property type="match status" value="1"/>
</dbReference>
<organism evidence="2 3">
    <name type="scientific">Nonomuraea cavernae</name>
    <dbReference type="NCBI Taxonomy" id="2045107"/>
    <lineage>
        <taxon>Bacteria</taxon>
        <taxon>Bacillati</taxon>
        <taxon>Actinomycetota</taxon>
        <taxon>Actinomycetes</taxon>
        <taxon>Streptosporangiales</taxon>
        <taxon>Streptosporangiaceae</taxon>
        <taxon>Nonomuraea</taxon>
    </lineage>
</organism>
<reference evidence="2" key="2">
    <citation type="submission" date="2020-09" db="EMBL/GenBank/DDBJ databases">
        <authorList>
            <person name="Sun Q."/>
            <person name="Zhou Y."/>
        </authorList>
    </citation>
    <scope>NUCLEOTIDE SEQUENCE</scope>
    <source>
        <strain evidence="2">CGMCC 4.7368</strain>
    </source>
</reference>
<dbReference type="InterPro" id="IPR012337">
    <property type="entry name" value="RNaseH-like_sf"/>
</dbReference>
<dbReference type="EMBL" id="BMNH01000010">
    <property type="protein sequence ID" value="GGO71495.1"/>
    <property type="molecule type" value="Genomic_DNA"/>
</dbReference>
<dbReference type="PANTHER" id="PTHR33627:SF1">
    <property type="entry name" value="TRANSPOSASE"/>
    <property type="match status" value="1"/>
</dbReference>
<feature type="compositionally biased region" description="Basic residues" evidence="1">
    <location>
        <begin position="97"/>
        <end position="108"/>
    </location>
</feature>
<evidence type="ECO:0000313" key="2">
    <source>
        <dbReference type="EMBL" id="GGO71495.1"/>
    </source>
</evidence>
<feature type="region of interest" description="Disordered" evidence="1">
    <location>
        <begin position="77"/>
        <end position="108"/>
    </location>
</feature>
<accession>A0A917Z2V0</accession>
<evidence type="ECO:0000256" key="1">
    <source>
        <dbReference type="SAM" id="MobiDB-lite"/>
    </source>
</evidence>
<sequence length="108" mass="12212">MTHPGEIEFFLAHARHGTPVTELIYVAGTRWKIEENNETGKDLLGLTQYQVRTWPGWQRHVTIVMLALAFLAVTRARLPDDPPQDPPGQDDDQGKDHAHRTARHPSPS</sequence>
<protein>
    <recommendedName>
        <fullName evidence="4">Transposase</fullName>
    </recommendedName>
</protein>
<dbReference type="RefSeq" id="WP_189125395.1">
    <property type="nucleotide sequence ID" value="NZ_BMNH01000010.1"/>
</dbReference>
<dbReference type="AlphaFoldDB" id="A0A917Z2V0"/>
<evidence type="ECO:0008006" key="4">
    <source>
        <dbReference type="Google" id="ProtNLM"/>
    </source>
</evidence>
<dbReference type="Proteomes" id="UP000646523">
    <property type="component" value="Unassembled WGS sequence"/>
</dbReference>
<keyword evidence="3" id="KW-1185">Reference proteome</keyword>
<reference evidence="2" key="1">
    <citation type="journal article" date="2014" name="Int. J. Syst. Evol. Microbiol.">
        <title>Complete genome sequence of Corynebacterium casei LMG S-19264T (=DSM 44701T), isolated from a smear-ripened cheese.</title>
        <authorList>
            <consortium name="US DOE Joint Genome Institute (JGI-PGF)"/>
            <person name="Walter F."/>
            <person name="Albersmeier A."/>
            <person name="Kalinowski J."/>
            <person name="Ruckert C."/>
        </authorList>
    </citation>
    <scope>NUCLEOTIDE SEQUENCE</scope>
    <source>
        <strain evidence="2">CGMCC 4.7368</strain>
    </source>
</reference>
<gene>
    <name evidence="2" type="ORF">GCM10012289_37370</name>
</gene>